<evidence type="ECO:0000256" key="7">
    <source>
        <dbReference type="HAMAP-Rule" id="MF_00108"/>
    </source>
</evidence>
<evidence type="ECO:0000256" key="6">
    <source>
        <dbReference type="ARBA" id="ARBA00023229"/>
    </source>
</evidence>
<sequence>MERNLSAIVVAAGRGSRMGTKESKQFLELGGRPLFLRAIEAFGRFDATAEIIVVTGEADVERCRRYIEQAGCLRVKTVVAGGTERQHSVYQGLKQASSPWVMVHDGVRPFIRVEDIESCYGEMLRTGAAVLAVPVKDTIKTVGGDGMIVDTPNRSLLWAIQTPQGFRTEELLRAHEQAAGEGFVGTDDSMLIERLGVTVSVARGDYTNIKITTPEDLDYAEFLIRSERKETES</sequence>
<dbReference type="HAMAP" id="MF_00108">
    <property type="entry name" value="IspD"/>
    <property type="match status" value="1"/>
</dbReference>
<dbReference type="Proteomes" id="UP000606653">
    <property type="component" value="Unassembled WGS sequence"/>
</dbReference>
<comment type="caution">
    <text evidence="8">The sequence shown here is derived from an EMBL/GenBank/DDBJ whole genome shotgun (WGS) entry which is preliminary data.</text>
</comment>
<dbReference type="SUPFAM" id="SSF53448">
    <property type="entry name" value="Nucleotide-diphospho-sugar transferases"/>
    <property type="match status" value="1"/>
</dbReference>
<proteinExistence type="inferred from homology"/>
<evidence type="ECO:0000256" key="5">
    <source>
        <dbReference type="ARBA" id="ARBA00022695"/>
    </source>
</evidence>
<keyword evidence="5 7" id="KW-0548">Nucleotidyltransferase</keyword>
<dbReference type="NCBIfam" id="TIGR00453">
    <property type="entry name" value="ispD"/>
    <property type="match status" value="1"/>
</dbReference>
<dbReference type="RefSeq" id="WP_018978393.1">
    <property type="nucleotide sequence ID" value="NZ_BMLN01000016.1"/>
</dbReference>
<keyword evidence="6 7" id="KW-0414">Isoprene biosynthesis</keyword>
<dbReference type="EC" id="2.7.7.60" evidence="7"/>
<dbReference type="PROSITE" id="PS01295">
    <property type="entry name" value="ISPD"/>
    <property type="match status" value="1"/>
</dbReference>
<feature type="site" description="Positions MEP for the nucleophilic attack" evidence="7">
    <location>
        <position position="210"/>
    </location>
</feature>
<dbReference type="EMBL" id="BMLN01000016">
    <property type="protein sequence ID" value="GGO08505.1"/>
    <property type="molecule type" value="Genomic_DNA"/>
</dbReference>
<dbReference type="PANTHER" id="PTHR32125:SF4">
    <property type="entry name" value="2-C-METHYL-D-ERYTHRITOL 4-PHOSPHATE CYTIDYLYLTRANSFERASE, CHLOROPLASTIC"/>
    <property type="match status" value="1"/>
</dbReference>
<accession>A0ABQ2LAL2</accession>
<evidence type="ECO:0000313" key="8">
    <source>
        <dbReference type="EMBL" id="GGO08505.1"/>
    </source>
</evidence>
<dbReference type="InterPro" id="IPR029044">
    <property type="entry name" value="Nucleotide-diphossugar_trans"/>
</dbReference>
<evidence type="ECO:0000313" key="9">
    <source>
        <dbReference type="Proteomes" id="UP000606653"/>
    </source>
</evidence>
<comment type="similarity">
    <text evidence="3 7">Belongs to the IspD/TarI cytidylyltransferase family. IspD subfamily.</text>
</comment>
<evidence type="ECO:0000256" key="2">
    <source>
        <dbReference type="ARBA" id="ARBA00004787"/>
    </source>
</evidence>
<feature type="site" description="Positions MEP for the nucleophilic attack" evidence="7">
    <location>
        <position position="154"/>
    </location>
</feature>
<dbReference type="InterPro" id="IPR034683">
    <property type="entry name" value="IspD/TarI"/>
</dbReference>
<protein>
    <recommendedName>
        <fullName evidence="7">2-C-methyl-D-erythritol 4-phosphate cytidylyltransferase</fullName>
        <ecNumber evidence="7">2.7.7.60</ecNumber>
    </recommendedName>
    <alternativeName>
        <fullName evidence="7">4-diphosphocytidyl-2C-methyl-D-erythritol synthase</fullName>
    </alternativeName>
    <alternativeName>
        <fullName evidence="7">MEP cytidylyltransferase</fullName>
        <shortName evidence="7">MCT</shortName>
    </alternativeName>
</protein>
<dbReference type="CDD" id="cd02516">
    <property type="entry name" value="CDP-ME_synthetase"/>
    <property type="match status" value="1"/>
</dbReference>
<gene>
    <name evidence="7" type="primary">ispD</name>
    <name evidence="8" type="ORF">GCM10010969_38010</name>
</gene>
<comment type="catalytic activity">
    <reaction evidence="1 7">
        <text>2-C-methyl-D-erythritol 4-phosphate + CTP + H(+) = 4-CDP-2-C-methyl-D-erythritol + diphosphate</text>
        <dbReference type="Rhea" id="RHEA:13429"/>
        <dbReference type="ChEBI" id="CHEBI:15378"/>
        <dbReference type="ChEBI" id="CHEBI:33019"/>
        <dbReference type="ChEBI" id="CHEBI:37563"/>
        <dbReference type="ChEBI" id="CHEBI:57823"/>
        <dbReference type="ChEBI" id="CHEBI:58262"/>
        <dbReference type="EC" id="2.7.7.60"/>
    </reaction>
</comment>
<dbReference type="PANTHER" id="PTHR32125">
    <property type="entry name" value="2-C-METHYL-D-ERYTHRITOL 4-PHOSPHATE CYTIDYLYLTRANSFERASE, CHLOROPLASTIC"/>
    <property type="match status" value="1"/>
</dbReference>
<dbReference type="InterPro" id="IPR001228">
    <property type="entry name" value="IspD"/>
</dbReference>
<evidence type="ECO:0000256" key="3">
    <source>
        <dbReference type="ARBA" id="ARBA00009789"/>
    </source>
</evidence>
<keyword evidence="9" id="KW-1185">Reference proteome</keyword>
<evidence type="ECO:0000256" key="4">
    <source>
        <dbReference type="ARBA" id="ARBA00022679"/>
    </source>
</evidence>
<keyword evidence="4 7" id="KW-0808">Transferase</keyword>
<reference evidence="9" key="1">
    <citation type="journal article" date="2019" name="Int. J. Syst. Evol. Microbiol.">
        <title>The Global Catalogue of Microorganisms (GCM) 10K type strain sequencing project: providing services to taxonomists for standard genome sequencing and annotation.</title>
        <authorList>
            <consortium name="The Broad Institute Genomics Platform"/>
            <consortium name="The Broad Institute Genome Sequencing Center for Infectious Disease"/>
            <person name="Wu L."/>
            <person name="Ma J."/>
        </authorList>
    </citation>
    <scope>NUCLEOTIDE SEQUENCE [LARGE SCALE GENOMIC DNA]</scope>
    <source>
        <strain evidence="9">CGMCC 1.6964</strain>
    </source>
</reference>
<feature type="site" description="Transition state stabilizer" evidence="7">
    <location>
        <position position="17"/>
    </location>
</feature>
<feature type="site" description="Transition state stabilizer" evidence="7">
    <location>
        <position position="24"/>
    </location>
</feature>
<comment type="pathway">
    <text evidence="2 7">Isoprenoid biosynthesis; isopentenyl diphosphate biosynthesis via DXP pathway; isopentenyl diphosphate from 1-deoxy-D-xylulose 5-phosphate: step 2/6.</text>
</comment>
<dbReference type="GO" id="GO:0016779">
    <property type="term" value="F:nucleotidyltransferase activity"/>
    <property type="evidence" value="ECO:0007669"/>
    <property type="project" value="UniProtKB-KW"/>
</dbReference>
<organism evidence="8 9">
    <name type="scientific">Saccharibacillus kuerlensis</name>
    <dbReference type="NCBI Taxonomy" id="459527"/>
    <lineage>
        <taxon>Bacteria</taxon>
        <taxon>Bacillati</taxon>
        <taxon>Bacillota</taxon>
        <taxon>Bacilli</taxon>
        <taxon>Bacillales</taxon>
        <taxon>Paenibacillaceae</taxon>
        <taxon>Saccharibacillus</taxon>
    </lineage>
</organism>
<name>A0ABQ2LAL2_9BACL</name>
<dbReference type="InterPro" id="IPR018294">
    <property type="entry name" value="ISPD_synthase_CS"/>
</dbReference>
<dbReference type="Pfam" id="PF01128">
    <property type="entry name" value="IspD"/>
    <property type="match status" value="1"/>
</dbReference>
<dbReference type="InterPro" id="IPR050088">
    <property type="entry name" value="IspD/TarI_cytidylyltransf_bact"/>
</dbReference>
<comment type="function">
    <text evidence="7">Catalyzes the formation of 4-diphosphocytidyl-2-C-methyl-D-erythritol from CTP and 2-C-methyl-D-erythritol 4-phosphate (MEP).</text>
</comment>
<evidence type="ECO:0000256" key="1">
    <source>
        <dbReference type="ARBA" id="ARBA00001282"/>
    </source>
</evidence>
<dbReference type="Gene3D" id="3.90.550.10">
    <property type="entry name" value="Spore Coat Polysaccharide Biosynthesis Protein SpsA, Chain A"/>
    <property type="match status" value="1"/>
</dbReference>